<evidence type="ECO:0000256" key="1">
    <source>
        <dbReference type="SAM" id="Phobius"/>
    </source>
</evidence>
<organism evidence="2 3">
    <name type="scientific">Sagittula stellata (strain ATCC 700073 / DSM 11524 / E-37)</name>
    <dbReference type="NCBI Taxonomy" id="388399"/>
    <lineage>
        <taxon>Bacteria</taxon>
        <taxon>Pseudomonadati</taxon>
        <taxon>Pseudomonadota</taxon>
        <taxon>Alphaproteobacteria</taxon>
        <taxon>Rhodobacterales</taxon>
        <taxon>Roseobacteraceae</taxon>
        <taxon>Sagittula</taxon>
    </lineage>
</organism>
<proteinExistence type="predicted"/>
<reference evidence="2 3" key="1">
    <citation type="submission" date="2006-06" db="EMBL/GenBank/DDBJ databases">
        <authorList>
            <person name="Moran M.A."/>
            <person name="Ferriera S."/>
            <person name="Johnson J."/>
            <person name="Kravitz S."/>
            <person name="Beeson K."/>
            <person name="Sutton G."/>
            <person name="Rogers Y.-H."/>
            <person name="Friedman R."/>
            <person name="Frazier M."/>
            <person name="Venter J.C."/>
        </authorList>
    </citation>
    <scope>NUCLEOTIDE SEQUENCE [LARGE SCALE GENOMIC DNA]</scope>
    <source>
        <strain evidence="2 3">E-37</strain>
    </source>
</reference>
<dbReference type="AlphaFoldDB" id="A3K0S8"/>
<dbReference type="RefSeq" id="WP_005857055.1">
    <property type="nucleotide sequence ID" value="NZ_AAYA01000003.1"/>
</dbReference>
<evidence type="ECO:0000313" key="3">
    <source>
        <dbReference type="Proteomes" id="UP000005713"/>
    </source>
</evidence>
<protein>
    <recommendedName>
        <fullName evidence="4">5-bromo-4-chloroindolyl phosphate hydrolysis protein</fullName>
    </recommendedName>
</protein>
<gene>
    <name evidence="2" type="ORF">SSE37_24164</name>
</gene>
<evidence type="ECO:0000313" key="2">
    <source>
        <dbReference type="EMBL" id="EBA09393.1"/>
    </source>
</evidence>
<keyword evidence="1" id="KW-0472">Membrane</keyword>
<dbReference type="Proteomes" id="UP000005713">
    <property type="component" value="Unassembled WGS sequence"/>
</dbReference>
<sequence>MLGALVAAGFAWFVRMPLPFPGFSAAAAAGLAALATLAIAAWMPASWLWSEAERLRMAFRARHGLSDMAAERALDMITKAHLRAAKMRASAAVMREDIAGEVDRLADRLDAAAREIFYSPDRQRDLSAVLLRSELIEEAAAAHAALRRRKHTSTEDVSREKLRAAVNAMNAAFDQTDLLAARGLLENVEVASDVAERLLTPARHMMPADEANTPH</sequence>
<keyword evidence="3" id="KW-1185">Reference proteome</keyword>
<keyword evidence="1" id="KW-0812">Transmembrane</keyword>
<evidence type="ECO:0008006" key="4">
    <source>
        <dbReference type="Google" id="ProtNLM"/>
    </source>
</evidence>
<dbReference type="EMBL" id="AAYA01000003">
    <property type="protein sequence ID" value="EBA09393.1"/>
    <property type="molecule type" value="Genomic_DNA"/>
</dbReference>
<name>A3K0S8_SAGS3</name>
<accession>A3K0S8</accession>
<comment type="caution">
    <text evidence="2">The sequence shown here is derived from an EMBL/GenBank/DDBJ whole genome shotgun (WGS) entry which is preliminary data.</text>
</comment>
<feature type="transmembrane region" description="Helical" evidence="1">
    <location>
        <begin position="27"/>
        <end position="50"/>
    </location>
</feature>
<keyword evidence="1" id="KW-1133">Transmembrane helix</keyword>